<keyword evidence="4" id="KW-1185">Reference proteome</keyword>
<dbReference type="PANTHER" id="PTHR43072">
    <property type="entry name" value="N-ACETYLTRANSFERASE"/>
    <property type="match status" value="1"/>
</dbReference>
<name>G7WPM2_METH6</name>
<dbReference type="GeneID" id="12511201"/>
<dbReference type="STRING" id="1110509.Mhar_2028"/>
<gene>
    <name evidence="3" type="ordered locus">Mhar_2028</name>
</gene>
<dbReference type="PROSITE" id="PS51186">
    <property type="entry name" value="GNAT"/>
    <property type="match status" value="1"/>
</dbReference>
<protein>
    <submittedName>
        <fullName evidence="3">N-acetyltransferase, GNAT family protein</fullName>
    </submittedName>
</protein>
<dbReference type="EMBL" id="CP003117">
    <property type="protein sequence ID" value="AET65384.1"/>
    <property type="molecule type" value="Genomic_DNA"/>
</dbReference>
<dbReference type="OrthoDB" id="43754at2157"/>
<sequence length="178" mass="18567">MRIRRGRPGDLPTVLALERACFPPEVAFPAETVALILAEATALVAEGGSIVGFVAGFARGGWGKVLTLEVLPEGRGRGVGRRLMVALEEELASQGAKAALLEVSAENERAVALYAGLGYGKAGLLRGYYGPGRDALLMTRRLKPPDGGSGSFSPPEGRRSGRAGPSSKPKNISTNRAI</sequence>
<dbReference type="InterPro" id="IPR000182">
    <property type="entry name" value="GNAT_dom"/>
</dbReference>
<dbReference type="Proteomes" id="UP000005877">
    <property type="component" value="Chromosome"/>
</dbReference>
<dbReference type="InterPro" id="IPR016181">
    <property type="entry name" value="Acyl_CoA_acyltransferase"/>
</dbReference>
<evidence type="ECO:0000256" key="1">
    <source>
        <dbReference type="SAM" id="MobiDB-lite"/>
    </source>
</evidence>
<dbReference type="AlphaFoldDB" id="G7WPM2"/>
<evidence type="ECO:0000259" key="2">
    <source>
        <dbReference type="PROSITE" id="PS51186"/>
    </source>
</evidence>
<dbReference type="GO" id="GO:0016747">
    <property type="term" value="F:acyltransferase activity, transferring groups other than amino-acyl groups"/>
    <property type="evidence" value="ECO:0007669"/>
    <property type="project" value="InterPro"/>
</dbReference>
<feature type="domain" description="N-acetyltransferase" evidence="2">
    <location>
        <begin position="1"/>
        <end position="143"/>
    </location>
</feature>
<evidence type="ECO:0000313" key="3">
    <source>
        <dbReference type="EMBL" id="AET65384.1"/>
    </source>
</evidence>
<organism evidence="3 4">
    <name type="scientific">Methanothrix harundinacea (strain 6Ac)</name>
    <name type="common">Methanosaeta harundinacea</name>
    <dbReference type="NCBI Taxonomy" id="1110509"/>
    <lineage>
        <taxon>Archaea</taxon>
        <taxon>Methanobacteriati</taxon>
        <taxon>Methanobacteriota</taxon>
        <taxon>Stenosarchaea group</taxon>
        <taxon>Methanomicrobia</taxon>
        <taxon>Methanotrichales</taxon>
        <taxon>Methanotrichaceae</taxon>
        <taxon>Methanothrix</taxon>
    </lineage>
</organism>
<dbReference type="SUPFAM" id="SSF55729">
    <property type="entry name" value="Acyl-CoA N-acyltransferases (Nat)"/>
    <property type="match status" value="1"/>
</dbReference>
<accession>G7WPM2</accession>
<dbReference type="PATRIC" id="fig|1110509.7.peg.2249"/>
<evidence type="ECO:0000313" key="4">
    <source>
        <dbReference type="Proteomes" id="UP000005877"/>
    </source>
</evidence>
<reference evidence="3 4" key="1">
    <citation type="journal article" date="2012" name="PLoS ONE">
        <title>The genome characteristics and predicted function of methyl-group oxidation pathway in the obligate aceticlastic methanogens, Methanosaeta spp.</title>
        <authorList>
            <person name="Zhu J."/>
            <person name="Zheng H."/>
            <person name="Ai G."/>
            <person name="Zhang G."/>
            <person name="Liu D."/>
            <person name="Liu X."/>
            <person name="Dong X."/>
        </authorList>
    </citation>
    <scope>NUCLEOTIDE SEQUENCE [LARGE SCALE GENOMIC DNA]</scope>
    <source>
        <strain evidence="3 4">6Ac</strain>
    </source>
</reference>
<dbReference type="Pfam" id="PF00583">
    <property type="entry name" value="Acetyltransf_1"/>
    <property type="match status" value="1"/>
</dbReference>
<feature type="compositionally biased region" description="Polar residues" evidence="1">
    <location>
        <begin position="168"/>
        <end position="178"/>
    </location>
</feature>
<dbReference type="RefSeq" id="WP_014587560.1">
    <property type="nucleotide sequence ID" value="NC_017527.1"/>
</dbReference>
<dbReference type="KEGG" id="mhi:Mhar_2028"/>
<keyword evidence="3" id="KW-0808">Transferase</keyword>
<proteinExistence type="predicted"/>
<feature type="region of interest" description="Disordered" evidence="1">
    <location>
        <begin position="140"/>
        <end position="178"/>
    </location>
</feature>
<dbReference type="Gene3D" id="3.40.630.30">
    <property type="match status" value="1"/>
</dbReference>
<dbReference type="HOGENOM" id="CLU_013985_23_0_2"/>